<accession>A0A2W7SET6</accession>
<dbReference type="InterPro" id="IPR032274">
    <property type="entry name" value="DUF4835"/>
</dbReference>
<gene>
    <name evidence="1" type="ORF">LV85_03323</name>
</gene>
<evidence type="ECO:0000313" key="2">
    <source>
        <dbReference type="Proteomes" id="UP000248882"/>
    </source>
</evidence>
<dbReference type="Pfam" id="PF16119">
    <property type="entry name" value="DUF4835"/>
    <property type="match status" value="1"/>
</dbReference>
<name>A0A2W7SET6_9BACT</name>
<protein>
    <submittedName>
        <fullName evidence="1">Uncharacterized protein DUF4835</fullName>
    </submittedName>
</protein>
<dbReference type="AlphaFoldDB" id="A0A2W7SET6"/>
<organism evidence="1 2">
    <name type="scientific">Algoriphagus chordae</name>
    <dbReference type="NCBI Taxonomy" id="237019"/>
    <lineage>
        <taxon>Bacteria</taxon>
        <taxon>Pseudomonadati</taxon>
        <taxon>Bacteroidota</taxon>
        <taxon>Cytophagia</taxon>
        <taxon>Cytophagales</taxon>
        <taxon>Cyclobacteriaceae</taxon>
        <taxon>Algoriphagus</taxon>
    </lineage>
</organism>
<reference evidence="1 2" key="1">
    <citation type="submission" date="2018-06" db="EMBL/GenBank/DDBJ databases">
        <title>Genomic Encyclopedia of Archaeal and Bacterial Type Strains, Phase II (KMG-II): from individual species to whole genera.</title>
        <authorList>
            <person name="Goeker M."/>
        </authorList>
    </citation>
    <scope>NUCLEOTIDE SEQUENCE [LARGE SCALE GENOMIC DNA]</scope>
    <source>
        <strain evidence="1 2">DSM 19830</strain>
    </source>
</reference>
<comment type="caution">
    <text evidence="1">The sequence shown here is derived from an EMBL/GenBank/DDBJ whole genome shotgun (WGS) entry which is preliminary data.</text>
</comment>
<dbReference type="EMBL" id="QKZT01000016">
    <property type="protein sequence ID" value="PZX49192.1"/>
    <property type="molecule type" value="Genomic_DNA"/>
</dbReference>
<evidence type="ECO:0000313" key="1">
    <source>
        <dbReference type="EMBL" id="PZX49192.1"/>
    </source>
</evidence>
<sequence>MKLSKSKATGGEMNSRLRDSPDLIPIAVWERKAMGPLHGRFRHMKKALFLLFFLCYSFLSFSQELNFTVTINSERARIQNTDIFSQMKTSFEQFLNGRSWTTDEFRPEERIKGNLLITINDVPQVGTYNATVQIQTVRPVYGTNYESLLFNFADRNWSFNYIESQPLEFNRFTYLNNISSLLAFYAQIALGLDYDSYESRGGSDFFAAANDIVNNAQQSGRPGWAQSTSDRRNRYALNNDIYISSVFSVIRDAYYLYHRQGMDILLIRPEEAYGNILEALKILAEANKTQPNGIFTISFMDAKSDELAAVLKNASLEIRTEAVELLLEVDPNNARKYNELLKS</sequence>
<proteinExistence type="predicted"/>
<keyword evidence="2" id="KW-1185">Reference proteome</keyword>
<dbReference type="Proteomes" id="UP000248882">
    <property type="component" value="Unassembled WGS sequence"/>
</dbReference>